<evidence type="ECO:0000256" key="1">
    <source>
        <dbReference type="ARBA" id="ARBA00004123"/>
    </source>
</evidence>
<dbReference type="PANTHER" id="PTHR15263:SF1">
    <property type="entry name" value="NF-KAPPA-B INHIBITOR-LIKE PROTEIN 1"/>
    <property type="match status" value="1"/>
</dbReference>
<name>A0A4Y7T3I2_COPMI</name>
<keyword evidence="8" id="KW-1185">Reference proteome</keyword>
<proteinExistence type="predicted"/>
<reference evidence="7 8" key="1">
    <citation type="journal article" date="2019" name="Nat. Ecol. Evol.">
        <title>Megaphylogeny resolves global patterns of mushroom evolution.</title>
        <authorList>
            <person name="Varga T."/>
            <person name="Krizsan K."/>
            <person name="Foldi C."/>
            <person name="Dima B."/>
            <person name="Sanchez-Garcia M."/>
            <person name="Sanchez-Ramirez S."/>
            <person name="Szollosi G.J."/>
            <person name="Szarkandi J.G."/>
            <person name="Papp V."/>
            <person name="Albert L."/>
            <person name="Andreopoulos W."/>
            <person name="Angelini C."/>
            <person name="Antonin V."/>
            <person name="Barry K.W."/>
            <person name="Bougher N.L."/>
            <person name="Buchanan P."/>
            <person name="Buyck B."/>
            <person name="Bense V."/>
            <person name="Catcheside P."/>
            <person name="Chovatia M."/>
            <person name="Cooper J."/>
            <person name="Damon W."/>
            <person name="Desjardin D."/>
            <person name="Finy P."/>
            <person name="Geml J."/>
            <person name="Haridas S."/>
            <person name="Hughes K."/>
            <person name="Justo A."/>
            <person name="Karasinski D."/>
            <person name="Kautmanova I."/>
            <person name="Kiss B."/>
            <person name="Kocsube S."/>
            <person name="Kotiranta H."/>
            <person name="LaButti K.M."/>
            <person name="Lechner B.E."/>
            <person name="Liimatainen K."/>
            <person name="Lipzen A."/>
            <person name="Lukacs Z."/>
            <person name="Mihaltcheva S."/>
            <person name="Morgado L.N."/>
            <person name="Niskanen T."/>
            <person name="Noordeloos M.E."/>
            <person name="Ohm R.A."/>
            <person name="Ortiz-Santana B."/>
            <person name="Ovrebo C."/>
            <person name="Racz N."/>
            <person name="Riley R."/>
            <person name="Savchenko A."/>
            <person name="Shiryaev A."/>
            <person name="Soop K."/>
            <person name="Spirin V."/>
            <person name="Szebenyi C."/>
            <person name="Tomsovsky M."/>
            <person name="Tulloss R.E."/>
            <person name="Uehling J."/>
            <person name="Grigoriev I.V."/>
            <person name="Vagvolgyi C."/>
            <person name="Papp T."/>
            <person name="Martin F.M."/>
            <person name="Miettinen O."/>
            <person name="Hibbett D.S."/>
            <person name="Nagy L.G."/>
        </authorList>
    </citation>
    <scope>NUCLEOTIDE SEQUENCE [LARGE SCALE GENOMIC DNA]</scope>
    <source>
        <strain evidence="7 8">FP101781</strain>
    </source>
</reference>
<evidence type="ECO:0000256" key="2">
    <source>
        <dbReference type="ARBA" id="ARBA00022553"/>
    </source>
</evidence>
<feature type="compositionally biased region" description="Low complexity" evidence="6">
    <location>
        <begin position="152"/>
        <end position="163"/>
    </location>
</feature>
<evidence type="ECO:0000313" key="8">
    <source>
        <dbReference type="Proteomes" id="UP000298030"/>
    </source>
</evidence>
<dbReference type="InterPro" id="IPR038753">
    <property type="entry name" value="NFKBIL1"/>
</dbReference>
<dbReference type="GO" id="GO:0043124">
    <property type="term" value="P:negative regulation of canonical NF-kappaB signal transduction"/>
    <property type="evidence" value="ECO:0007669"/>
    <property type="project" value="InterPro"/>
</dbReference>
<keyword evidence="3" id="KW-0677">Repeat</keyword>
<accession>A0A4Y7T3I2</accession>
<keyword evidence="2" id="KW-0597">Phosphoprotein</keyword>
<gene>
    <name evidence="7" type="ORF">FA13DRAFT_1735541</name>
</gene>
<keyword evidence="5" id="KW-0539">Nucleus</keyword>
<feature type="compositionally biased region" description="Acidic residues" evidence="6">
    <location>
        <begin position="212"/>
        <end position="231"/>
    </location>
</feature>
<sequence length="485" mass="55012">MATEYPEPSDSWKAQLKSRIDENLEKLLGDAKESYEQKIAQTPIHDSFSRRKLFMEYLQTTDGLKAFAVDEYEYALERERQEMRWYTEGVPQQDEDELRELEALKQEQFALLNAIHAGTESHVHTEPREPSTQATLEPKSPSRPVETPASVPLPRRSPLLLSESESDPDHRPPPRCSSSASQQPASQPDTNPYALFTNFTPLSPLFEPTSLDGDDVSELSESEFSDVDSESESPPSTPPVSSASCQHTPAKVHADDEGARLKAEQQARQQEEFHRRAEEIRAKQRAKENQKLDEWVSNNDTPFYSSASSTSSQSGASASTSTSTTSSSCPSPHLAALDQDALEPFVIAPISDEDLVRLFIFHDQQWDRITSFHSLQWSDFPWPVLNFIGPRSEREITVDSVSEYILSALQVQNADGYDEEGRLRRKEMVKEQIRKWHPDRFESRFLGKVPEARGERMRVRRGAGLVVRYLTELLGRVNDIRIGDY</sequence>
<comment type="subcellular location">
    <subcellularLocation>
        <location evidence="1">Nucleus</location>
    </subcellularLocation>
</comment>
<evidence type="ECO:0000256" key="5">
    <source>
        <dbReference type="ARBA" id="ARBA00023242"/>
    </source>
</evidence>
<protein>
    <recommendedName>
        <fullName evidence="9">J domain-containing protein</fullName>
    </recommendedName>
</protein>
<evidence type="ECO:0000256" key="6">
    <source>
        <dbReference type="SAM" id="MobiDB-lite"/>
    </source>
</evidence>
<feature type="compositionally biased region" description="Basic and acidic residues" evidence="6">
    <location>
        <begin position="120"/>
        <end position="129"/>
    </location>
</feature>
<dbReference type="Proteomes" id="UP000298030">
    <property type="component" value="Unassembled WGS sequence"/>
</dbReference>
<keyword evidence="4" id="KW-0040">ANK repeat</keyword>
<feature type="compositionally biased region" description="Low complexity" evidence="6">
    <location>
        <begin position="305"/>
        <end position="328"/>
    </location>
</feature>
<comment type="caution">
    <text evidence="7">The sequence shown here is derived from an EMBL/GenBank/DDBJ whole genome shotgun (WGS) entry which is preliminary data.</text>
</comment>
<evidence type="ECO:0008006" key="9">
    <source>
        <dbReference type="Google" id="ProtNLM"/>
    </source>
</evidence>
<evidence type="ECO:0000256" key="3">
    <source>
        <dbReference type="ARBA" id="ARBA00022737"/>
    </source>
</evidence>
<dbReference type="GO" id="GO:0005634">
    <property type="term" value="C:nucleus"/>
    <property type="evidence" value="ECO:0007669"/>
    <property type="project" value="UniProtKB-SubCell"/>
</dbReference>
<evidence type="ECO:0000313" key="7">
    <source>
        <dbReference type="EMBL" id="TEB28717.1"/>
    </source>
</evidence>
<feature type="compositionally biased region" description="Low complexity" evidence="6">
    <location>
        <begin position="176"/>
        <end position="188"/>
    </location>
</feature>
<dbReference type="AlphaFoldDB" id="A0A4Y7T3I2"/>
<evidence type="ECO:0000256" key="4">
    <source>
        <dbReference type="ARBA" id="ARBA00023043"/>
    </source>
</evidence>
<feature type="compositionally biased region" description="Basic and acidic residues" evidence="6">
    <location>
        <begin position="252"/>
        <end position="294"/>
    </location>
</feature>
<dbReference type="OrthoDB" id="412109at2759"/>
<dbReference type="PANTHER" id="PTHR15263">
    <property type="entry name" value="I-KAPPA-B-LIKE PROTEIN IKBL"/>
    <property type="match status" value="1"/>
</dbReference>
<organism evidence="7 8">
    <name type="scientific">Coprinellus micaceus</name>
    <name type="common">Glistening ink-cap mushroom</name>
    <name type="synonym">Coprinus micaceus</name>
    <dbReference type="NCBI Taxonomy" id="71717"/>
    <lineage>
        <taxon>Eukaryota</taxon>
        <taxon>Fungi</taxon>
        <taxon>Dikarya</taxon>
        <taxon>Basidiomycota</taxon>
        <taxon>Agaricomycotina</taxon>
        <taxon>Agaricomycetes</taxon>
        <taxon>Agaricomycetidae</taxon>
        <taxon>Agaricales</taxon>
        <taxon>Agaricineae</taxon>
        <taxon>Psathyrellaceae</taxon>
        <taxon>Coprinellus</taxon>
    </lineage>
</organism>
<dbReference type="EMBL" id="QPFP01000031">
    <property type="protein sequence ID" value="TEB28717.1"/>
    <property type="molecule type" value="Genomic_DNA"/>
</dbReference>
<feature type="region of interest" description="Disordered" evidence="6">
    <location>
        <begin position="120"/>
        <end position="332"/>
    </location>
</feature>